<dbReference type="GO" id="GO:0008270">
    <property type="term" value="F:zinc ion binding"/>
    <property type="evidence" value="ECO:0007669"/>
    <property type="project" value="UniProtKB-KW"/>
</dbReference>
<name>A0A813WPK1_9BILA</name>
<protein>
    <submittedName>
        <fullName evidence="3">Uncharacterized protein</fullName>
    </submittedName>
</protein>
<gene>
    <name evidence="3" type="ORF">JYZ213_LOCUS8296</name>
</gene>
<dbReference type="EMBL" id="CAJNOG010000056">
    <property type="protein sequence ID" value="CAF0858508.1"/>
    <property type="molecule type" value="Genomic_DNA"/>
</dbReference>
<dbReference type="AlphaFoldDB" id="A0A813WPK1"/>
<keyword evidence="1" id="KW-0677">Repeat</keyword>
<dbReference type="PROSITE" id="PS51125">
    <property type="entry name" value="NHL"/>
    <property type="match status" value="1"/>
</dbReference>
<dbReference type="InterPro" id="IPR050952">
    <property type="entry name" value="TRIM-NHL_E3_ligases"/>
</dbReference>
<evidence type="ECO:0000256" key="2">
    <source>
        <dbReference type="PROSITE-ProRule" id="PRU00504"/>
    </source>
</evidence>
<dbReference type="SUPFAM" id="SSF63829">
    <property type="entry name" value="Calcium-dependent phosphotriesterase"/>
    <property type="match status" value="1"/>
</dbReference>
<dbReference type="GO" id="GO:0000209">
    <property type="term" value="P:protein polyubiquitination"/>
    <property type="evidence" value="ECO:0007669"/>
    <property type="project" value="TreeGrafter"/>
</dbReference>
<dbReference type="Pfam" id="PF01436">
    <property type="entry name" value="NHL"/>
    <property type="match status" value="1"/>
</dbReference>
<dbReference type="GO" id="GO:0043161">
    <property type="term" value="P:proteasome-mediated ubiquitin-dependent protein catabolic process"/>
    <property type="evidence" value="ECO:0007669"/>
    <property type="project" value="TreeGrafter"/>
</dbReference>
<dbReference type="Gene3D" id="2.120.10.30">
    <property type="entry name" value="TolB, C-terminal domain"/>
    <property type="match status" value="2"/>
</dbReference>
<dbReference type="Proteomes" id="UP000663845">
    <property type="component" value="Unassembled WGS sequence"/>
</dbReference>
<evidence type="ECO:0000313" key="4">
    <source>
        <dbReference type="Proteomes" id="UP000663845"/>
    </source>
</evidence>
<dbReference type="Gene3D" id="2.40.10.500">
    <property type="match status" value="1"/>
</dbReference>
<comment type="caution">
    <text evidence="3">The sequence shown here is derived from an EMBL/GenBank/DDBJ whole genome shotgun (WGS) entry which is preliminary data.</text>
</comment>
<dbReference type="CDD" id="cd05819">
    <property type="entry name" value="NHL"/>
    <property type="match status" value="1"/>
</dbReference>
<dbReference type="GO" id="GO:0061630">
    <property type="term" value="F:ubiquitin protein ligase activity"/>
    <property type="evidence" value="ECO:0007669"/>
    <property type="project" value="TreeGrafter"/>
</dbReference>
<accession>A0A813WPK1</accession>
<sequence length="421" mass="48745">MTNSFLIRFEPTGESFDVPYQQQTTIRDLIEYVCKSAATSNANSDDYCLTIDNNKELENNQTVYEARLNEPNRFVFLEIWLKDNFDFKQYAETKVLLKQWMSTIPETEMLTTRTTMKIGKKQKITTESKFNRWKQSAVTVVGGNGKGQELNQLNHPFGIFIDKKKSIFIADCWNHRIIEWKYDTKEGQIIAGGNGKGTRMDQLNHPTDVIVDQQNHSIIITDLSNRRVIQWSNQKQQVLIDNIDCARLATDKHGFLYVSDYKKNEVRRWKMGEYNNHGTVVAGGNKQGSQLNQLNSPTFIFVDEDQSVYVSDWNNHRVMRWRKDAKEERIVAGGNGQGRNRNQLHHPQGVTVDVFDRIYVADFGNDRVMRWCEGKDEGEIVVDENSKGNQLNYPRGLSFDNEGNLYVADCDNNRIQKFEII</sequence>
<evidence type="ECO:0000313" key="3">
    <source>
        <dbReference type="EMBL" id="CAF0858508.1"/>
    </source>
</evidence>
<dbReference type="InterPro" id="IPR011042">
    <property type="entry name" value="6-blade_b-propeller_TolB-like"/>
</dbReference>
<feature type="repeat" description="NHL" evidence="2">
    <location>
        <begin position="378"/>
        <end position="418"/>
    </location>
</feature>
<dbReference type="PANTHER" id="PTHR24104">
    <property type="entry name" value="E3 UBIQUITIN-PROTEIN LIGASE NHLRC1-RELATED"/>
    <property type="match status" value="1"/>
</dbReference>
<organism evidence="3 4">
    <name type="scientific">Adineta steineri</name>
    <dbReference type="NCBI Taxonomy" id="433720"/>
    <lineage>
        <taxon>Eukaryota</taxon>
        <taxon>Metazoa</taxon>
        <taxon>Spiralia</taxon>
        <taxon>Gnathifera</taxon>
        <taxon>Rotifera</taxon>
        <taxon>Eurotatoria</taxon>
        <taxon>Bdelloidea</taxon>
        <taxon>Adinetida</taxon>
        <taxon>Adinetidae</taxon>
        <taxon>Adineta</taxon>
    </lineage>
</organism>
<proteinExistence type="predicted"/>
<dbReference type="InterPro" id="IPR001258">
    <property type="entry name" value="NHL_repeat"/>
</dbReference>
<dbReference type="PANTHER" id="PTHR24104:SF25">
    <property type="entry name" value="PROTEIN LIN-41"/>
    <property type="match status" value="1"/>
</dbReference>
<evidence type="ECO:0000256" key="1">
    <source>
        <dbReference type="ARBA" id="ARBA00022737"/>
    </source>
</evidence>
<reference evidence="3" key="1">
    <citation type="submission" date="2021-02" db="EMBL/GenBank/DDBJ databases">
        <authorList>
            <person name="Nowell W R."/>
        </authorList>
    </citation>
    <scope>NUCLEOTIDE SEQUENCE</scope>
</reference>